<dbReference type="OrthoDB" id="6589456at2759"/>
<accession>A0A087T2H0</accession>
<gene>
    <name evidence="2" type="ORF">X975_11361</name>
</gene>
<sequence>MLPMDLPKPGSRGKSPVPPEVVEKTEVKNLNQEPYKRGVEESREQVPSSPAAQKQTVNAQGPDSVALREKESGREEAQRPTSLFTGKPTPYTKEYIYEVNTNEQKAPFSPAEHGFTYEGQKTGNTSPPPGETIQLETSPGSKRAKGLAFTYVPPEAEIDNSQTEVILSPQVVDDNRTQDVSSEWNDTTIDESLKWDDSKEEEMIKNKENLEISEKVEQKQKLPIAIFKKGGKEKDKKNKKEEEKKSKEKKEKEEKKKEKGEKEKKSKKATKSGKISTENSPNKRDSAIEADLQVDEIVVTSANIKEDQKSDKAIDENIASDEEEKVVKDQAEKENKLKFAFAKGKSKDADDADGKKRAKDDVKKQKDADKKLKEKEAKEEEAKRKQKEKEEKEAAKKKAKEEKKQKEKEAKEKKAKEKSEKKKSDSKLNKKDKDATPEKDKIKESPEKVVVQDSKPVEAVDSNKEKEKDTKSKSKESLQKEPKSKKSKISLSKLVKKSPKKTDKKSSDSSSVSSSSSENSMIEYGTNVTSDDGVDTAQGLVTSTPNRSLKKNSLLKMLKMFPSVLKLLY</sequence>
<feature type="compositionally biased region" description="Basic and acidic residues" evidence="1">
    <location>
        <begin position="230"/>
        <end position="264"/>
    </location>
</feature>
<dbReference type="OMA" id="PYKRGVE"/>
<feature type="compositionally biased region" description="Basic and acidic residues" evidence="1">
    <location>
        <begin position="455"/>
        <end position="484"/>
    </location>
</feature>
<reference evidence="2 3" key="1">
    <citation type="submission" date="2013-11" db="EMBL/GenBank/DDBJ databases">
        <title>Genome sequencing of Stegodyphus mimosarum.</title>
        <authorList>
            <person name="Bechsgaard J."/>
        </authorList>
    </citation>
    <scope>NUCLEOTIDE SEQUENCE [LARGE SCALE GENOMIC DNA]</scope>
</reference>
<feature type="compositionally biased region" description="Basic residues" evidence="1">
    <location>
        <begin position="485"/>
        <end position="499"/>
    </location>
</feature>
<dbReference type="EMBL" id="KK113087">
    <property type="protein sequence ID" value="KFM59309.1"/>
    <property type="molecule type" value="Genomic_DNA"/>
</dbReference>
<protein>
    <submittedName>
        <fullName evidence="2">Uncharacterized protein</fullName>
    </submittedName>
</protein>
<feature type="compositionally biased region" description="Basic and acidic residues" evidence="1">
    <location>
        <begin position="325"/>
        <end position="337"/>
    </location>
</feature>
<feature type="region of interest" description="Disordered" evidence="1">
    <location>
        <begin position="206"/>
        <end position="544"/>
    </location>
</feature>
<feature type="compositionally biased region" description="Basic and acidic residues" evidence="1">
    <location>
        <begin position="345"/>
        <end position="447"/>
    </location>
</feature>
<name>A0A087T2H0_STEMI</name>
<feature type="compositionally biased region" description="Basic and acidic residues" evidence="1">
    <location>
        <begin position="34"/>
        <end position="44"/>
    </location>
</feature>
<feature type="non-terminal residue" evidence="2">
    <location>
        <position position="569"/>
    </location>
</feature>
<feature type="region of interest" description="Disordered" evidence="1">
    <location>
        <begin position="106"/>
        <end position="144"/>
    </location>
</feature>
<feature type="compositionally biased region" description="Low complexity" evidence="1">
    <location>
        <begin position="508"/>
        <end position="517"/>
    </location>
</feature>
<proteinExistence type="predicted"/>
<feature type="compositionally biased region" description="Basic and acidic residues" evidence="1">
    <location>
        <begin position="206"/>
        <end position="220"/>
    </location>
</feature>
<feature type="compositionally biased region" description="Basic and acidic residues" evidence="1">
    <location>
        <begin position="66"/>
        <end position="78"/>
    </location>
</feature>
<organism evidence="2 3">
    <name type="scientific">Stegodyphus mimosarum</name>
    <name type="common">African social velvet spider</name>
    <dbReference type="NCBI Taxonomy" id="407821"/>
    <lineage>
        <taxon>Eukaryota</taxon>
        <taxon>Metazoa</taxon>
        <taxon>Ecdysozoa</taxon>
        <taxon>Arthropoda</taxon>
        <taxon>Chelicerata</taxon>
        <taxon>Arachnida</taxon>
        <taxon>Araneae</taxon>
        <taxon>Araneomorphae</taxon>
        <taxon>Entelegynae</taxon>
        <taxon>Eresoidea</taxon>
        <taxon>Eresidae</taxon>
        <taxon>Stegodyphus</taxon>
    </lineage>
</organism>
<feature type="compositionally biased region" description="Polar residues" evidence="1">
    <location>
        <begin position="45"/>
        <end position="61"/>
    </location>
</feature>
<feature type="region of interest" description="Disordered" evidence="1">
    <location>
        <begin position="1"/>
        <end position="89"/>
    </location>
</feature>
<evidence type="ECO:0000313" key="2">
    <source>
        <dbReference type="EMBL" id="KFM59309.1"/>
    </source>
</evidence>
<keyword evidence="3" id="KW-1185">Reference proteome</keyword>
<feature type="compositionally biased region" description="Basic and acidic residues" evidence="1">
    <location>
        <begin position="304"/>
        <end position="315"/>
    </location>
</feature>
<evidence type="ECO:0000313" key="3">
    <source>
        <dbReference type="Proteomes" id="UP000054359"/>
    </source>
</evidence>
<evidence type="ECO:0000256" key="1">
    <source>
        <dbReference type="SAM" id="MobiDB-lite"/>
    </source>
</evidence>
<dbReference type="AlphaFoldDB" id="A0A087T2H0"/>
<dbReference type="Proteomes" id="UP000054359">
    <property type="component" value="Unassembled WGS sequence"/>
</dbReference>
<dbReference type="STRING" id="407821.A0A087T2H0"/>